<dbReference type="InterPro" id="IPR014710">
    <property type="entry name" value="RmlC-like_jellyroll"/>
</dbReference>
<protein>
    <submittedName>
        <fullName evidence="2">Cupin domain-containing protein</fullName>
    </submittedName>
</protein>
<accession>A0A0C1V3S4</accession>
<dbReference type="InterPro" id="IPR013096">
    <property type="entry name" value="Cupin_2"/>
</dbReference>
<organism evidence="2">
    <name type="scientific">Lyngbya confervoides BDU141951</name>
    <dbReference type="NCBI Taxonomy" id="1574623"/>
    <lineage>
        <taxon>Bacteria</taxon>
        <taxon>Bacillati</taxon>
        <taxon>Cyanobacteriota</taxon>
        <taxon>Cyanophyceae</taxon>
        <taxon>Oscillatoriophycideae</taxon>
        <taxon>Oscillatoriales</taxon>
        <taxon>Microcoleaceae</taxon>
        <taxon>Lyngbya</taxon>
    </lineage>
</organism>
<reference evidence="2" key="3">
    <citation type="submission" date="2020-02" db="EMBL/GenBank/DDBJ databases">
        <authorList>
            <person name="Sarangi A.N."/>
            <person name="Ghosh S."/>
            <person name="Mukherjee M."/>
            <person name="Tripathy S."/>
        </authorList>
    </citation>
    <scope>NUCLEOTIDE SEQUENCE</scope>
    <source>
        <strain evidence="2">BDU141951</strain>
    </source>
</reference>
<reference evidence="2" key="1">
    <citation type="submission" date="2014-11" db="EMBL/GenBank/DDBJ databases">
        <authorList>
            <person name="Malar M.C."/>
            <person name="Sen D."/>
            <person name="Tripathy S."/>
        </authorList>
    </citation>
    <scope>NUCLEOTIDE SEQUENCE</scope>
    <source>
        <strain evidence="2">BDU141951</strain>
    </source>
</reference>
<dbReference type="PANTHER" id="PTHR36114:SF1">
    <property type="entry name" value="16.7 KDA PROTEIN IN WHIE LOCUS"/>
    <property type="match status" value="1"/>
</dbReference>
<dbReference type="EMBL" id="JTHE02000003">
    <property type="protein sequence ID" value="NEV66489.1"/>
    <property type="molecule type" value="Genomic_DNA"/>
</dbReference>
<gene>
    <name evidence="2" type="ORF">QQ91_005115</name>
</gene>
<feature type="domain" description="Cupin type-2" evidence="1">
    <location>
        <begin position="40"/>
        <end position="107"/>
    </location>
</feature>
<dbReference type="AlphaFoldDB" id="A0A0C1V3S4"/>
<dbReference type="InterPro" id="IPR011051">
    <property type="entry name" value="RmlC_Cupin_sf"/>
</dbReference>
<sequence>MLVRNLNDCEMFIAGDNTQLRELLHPDKQPLDLRYSLAHAMVPAGQTSIDHSLTTSEVYYILSGQGDMHINEEVQAVSAGDAIYIPPNARQHIHNTGQEPLVFICIVDPAWRAEDETVYAD</sequence>
<dbReference type="CDD" id="cd02214">
    <property type="entry name" value="cupin_MJ1618"/>
    <property type="match status" value="1"/>
</dbReference>
<dbReference type="InterPro" id="IPR052044">
    <property type="entry name" value="PKS_Associated_Protein"/>
</dbReference>
<dbReference type="Gene3D" id="2.60.120.10">
    <property type="entry name" value="Jelly Rolls"/>
    <property type="match status" value="1"/>
</dbReference>
<comment type="caution">
    <text evidence="2">The sequence shown here is derived from an EMBL/GenBank/DDBJ whole genome shotgun (WGS) entry which is preliminary data.</text>
</comment>
<dbReference type="Pfam" id="PF07883">
    <property type="entry name" value="Cupin_2"/>
    <property type="match status" value="1"/>
</dbReference>
<evidence type="ECO:0000259" key="1">
    <source>
        <dbReference type="Pfam" id="PF07883"/>
    </source>
</evidence>
<dbReference type="SUPFAM" id="SSF51182">
    <property type="entry name" value="RmlC-like cupins"/>
    <property type="match status" value="1"/>
</dbReference>
<proteinExistence type="predicted"/>
<reference evidence="2" key="2">
    <citation type="journal article" date="2015" name="Genome Announc.">
        <title>Draft Genome Sequence of Filamentous Marine Cyanobacterium Lyngbya confervoides Strain BDU141951.</title>
        <authorList>
            <person name="Chandrababunaidu M.M."/>
            <person name="Sen D."/>
            <person name="Tripathy S."/>
        </authorList>
    </citation>
    <scope>NUCLEOTIDE SEQUENCE</scope>
    <source>
        <strain evidence="2">BDU141951</strain>
    </source>
</reference>
<dbReference type="PANTHER" id="PTHR36114">
    <property type="entry name" value="16.7 KDA PROTEIN IN WHIE LOCUS"/>
    <property type="match status" value="1"/>
</dbReference>
<evidence type="ECO:0000313" key="2">
    <source>
        <dbReference type="EMBL" id="NEV66489.1"/>
    </source>
</evidence>
<name>A0A0C1V3S4_9CYAN</name>